<evidence type="ECO:0000256" key="5">
    <source>
        <dbReference type="ARBA" id="ARBA00022692"/>
    </source>
</evidence>
<feature type="transmembrane region" description="Helical" evidence="9">
    <location>
        <begin position="150"/>
        <end position="170"/>
    </location>
</feature>
<feature type="transmembrane region" description="Helical" evidence="9">
    <location>
        <begin position="31"/>
        <end position="48"/>
    </location>
</feature>
<keyword evidence="12" id="KW-1185">Reference proteome</keyword>
<comment type="caution">
    <text evidence="11">The sequence shown here is derived from an EMBL/GenBank/DDBJ whole genome shotgun (WGS) entry which is preliminary data.</text>
</comment>
<keyword evidence="5 9" id="KW-0812">Transmembrane</keyword>
<dbReference type="GO" id="GO:0006935">
    <property type="term" value="P:chemotaxis"/>
    <property type="evidence" value="ECO:0007669"/>
    <property type="project" value="InterPro"/>
</dbReference>
<evidence type="ECO:0000256" key="6">
    <source>
        <dbReference type="ARBA" id="ARBA00022779"/>
    </source>
</evidence>
<keyword evidence="3" id="KW-0813">Transport</keyword>
<evidence type="ECO:0000256" key="3">
    <source>
        <dbReference type="ARBA" id="ARBA00022448"/>
    </source>
</evidence>
<keyword evidence="6" id="KW-0283">Flagellar rotation</keyword>
<evidence type="ECO:0000259" key="10">
    <source>
        <dbReference type="Pfam" id="PF01618"/>
    </source>
</evidence>
<evidence type="ECO:0000256" key="1">
    <source>
        <dbReference type="ARBA" id="ARBA00004651"/>
    </source>
</evidence>
<feature type="domain" description="MotA/TolQ/ExbB proton channel" evidence="10">
    <location>
        <begin position="103"/>
        <end position="213"/>
    </location>
</feature>
<name>A0A4R2PGF4_RHOSA</name>
<evidence type="ECO:0000256" key="4">
    <source>
        <dbReference type="ARBA" id="ARBA00022475"/>
    </source>
</evidence>
<dbReference type="PROSITE" id="PS01307">
    <property type="entry name" value="MOTA"/>
    <property type="match status" value="1"/>
</dbReference>
<dbReference type="InterPro" id="IPR047055">
    <property type="entry name" value="MotA-like"/>
</dbReference>
<dbReference type="RefSeq" id="WP_132708374.1">
    <property type="nucleotide sequence ID" value="NZ_JACIGF010000005.1"/>
</dbReference>
<sequence length="253" mass="26517">MSTLVSLILALALLVAALVMSGQPLAYLNAVGLVVVVAGSAAVTAVSFRPAELAALPGALARLAFGHAPDAGHAGVQALELAEESRRDGILALERSLPLVDERSLLGTGLALLIDGATPEDVDAHMAREAATWNAKDLFAVDVLRRLGEVAPAMGLIGTLIGLVNMLTSLNDPSTIGPAMAIALLTTFYGIVLAHMVMIPLATKVQRAADETAQVNEVYRLAMSSIGRQENPRRLEMAINAILPPARRIAYFD</sequence>
<comment type="subcellular location">
    <subcellularLocation>
        <location evidence="1">Cell membrane</location>
        <topology evidence="1">Multi-pass membrane protein</topology>
    </subcellularLocation>
</comment>
<evidence type="ECO:0000256" key="8">
    <source>
        <dbReference type="ARBA" id="ARBA00023136"/>
    </source>
</evidence>
<keyword evidence="4" id="KW-1003">Cell membrane</keyword>
<keyword evidence="8 9" id="KW-0472">Membrane</keyword>
<comment type="similarity">
    <text evidence="2">Belongs to the MotA family.</text>
</comment>
<dbReference type="OrthoDB" id="9806929at2"/>
<gene>
    <name evidence="11" type="ORF">EV659_10565</name>
</gene>
<evidence type="ECO:0000256" key="2">
    <source>
        <dbReference type="ARBA" id="ARBA00008038"/>
    </source>
</evidence>
<organism evidence="11 12">
    <name type="scientific">Rhodothalassium salexigens DSM 2132</name>
    <dbReference type="NCBI Taxonomy" id="1188247"/>
    <lineage>
        <taxon>Bacteria</taxon>
        <taxon>Pseudomonadati</taxon>
        <taxon>Pseudomonadota</taxon>
        <taxon>Alphaproteobacteria</taxon>
        <taxon>Rhodothalassiales</taxon>
        <taxon>Rhodothalassiaceae</taxon>
        <taxon>Rhodothalassium</taxon>
    </lineage>
</organism>
<dbReference type="Pfam" id="PF01618">
    <property type="entry name" value="MotA_ExbB"/>
    <property type="match status" value="1"/>
</dbReference>
<keyword evidence="7 9" id="KW-1133">Transmembrane helix</keyword>
<dbReference type="InterPro" id="IPR002898">
    <property type="entry name" value="MotA_ExbB_proton_chnl"/>
</dbReference>
<dbReference type="GO" id="GO:0005886">
    <property type="term" value="C:plasma membrane"/>
    <property type="evidence" value="ECO:0007669"/>
    <property type="project" value="UniProtKB-SubCell"/>
</dbReference>
<evidence type="ECO:0000256" key="9">
    <source>
        <dbReference type="SAM" id="Phobius"/>
    </source>
</evidence>
<evidence type="ECO:0000256" key="7">
    <source>
        <dbReference type="ARBA" id="ARBA00022989"/>
    </source>
</evidence>
<reference evidence="11 12" key="1">
    <citation type="submission" date="2019-03" db="EMBL/GenBank/DDBJ databases">
        <title>Genomic Encyclopedia of Type Strains, Phase IV (KMG-IV): sequencing the most valuable type-strain genomes for metagenomic binning, comparative biology and taxonomic classification.</title>
        <authorList>
            <person name="Goeker M."/>
        </authorList>
    </citation>
    <scope>NUCLEOTIDE SEQUENCE [LARGE SCALE GENOMIC DNA]</scope>
    <source>
        <strain evidence="11 12">DSM 2132</strain>
    </source>
</reference>
<dbReference type="PANTHER" id="PTHR30433">
    <property type="entry name" value="CHEMOTAXIS PROTEIN MOTA"/>
    <property type="match status" value="1"/>
</dbReference>
<dbReference type="Proteomes" id="UP000295399">
    <property type="component" value="Unassembled WGS sequence"/>
</dbReference>
<dbReference type="EMBL" id="SLXO01000005">
    <property type="protein sequence ID" value="TCP34439.1"/>
    <property type="molecule type" value="Genomic_DNA"/>
</dbReference>
<dbReference type="AlphaFoldDB" id="A0A4R2PGF4"/>
<protein>
    <submittedName>
        <fullName evidence="11">Chemotaxis protein MotA</fullName>
    </submittedName>
</protein>
<evidence type="ECO:0000313" key="11">
    <source>
        <dbReference type="EMBL" id="TCP34439.1"/>
    </source>
</evidence>
<dbReference type="GO" id="GO:0071978">
    <property type="term" value="P:bacterial-type flagellum-dependent swarming motility"/>
    <property type="evidence" value="ECO:0007669"/>
    <property type="project" value="InterPro"/>
</dbReference>
<evidence type="ECO:0000313" key="12">
    <source>
        <dbReference type="Proteomes" id="UP000295399"/>
    </source>
</evidence>
<dbReference type="PANTHER" id="PTHR30433:SF2">
    <property type="entry name" value="MOTILITY PROTEIN A"/>
    <property type="match status" value="1"/>
</dbReference>
<proteinExistence type="inferred from homology"/>
<dbReference type="InterPro" id="IPR000540">
    <property type="entry name" value="Flag_MotA_CS"/>
</dbReference>
<dbReference type="InParanoid" id="A0A4R2PGF4"/>
<feature type="transmembrane region" description="Helical" evidence="9">
    <location>
        <begin position="176"/>
        <end position="197"/>
    </location>
</feature>
<accession>A0A4R2PGF4</accession>